<proteinExistence type="predicted"/>
<name>F8ACM0_THEID</name>
<dbReference type="RefSeq" id="WP_013908534.1">
    <property type="nucleotide sequence ID" value="NC_015681.1"/>
</dbReference>
<dbReference type="EMBL" id="CP002683">
    <property type="protein sequence ID" value="AEH45795.1"/>
    <property type="molecule type" value="Genomic_DNA"/>
</dbReference>
<dbReference type="eggNOG" id="ENOG503396Q">
    <property type="taxonomic scope" value="Bacteria"/>
</dbReference>
<dbReference type="STRING" id="667014.Thein_1940"/>
<organism evidence="1 2">
    <name type="scientific">Thermodesulfatator indicus (strain DSM 15286 / JCM 11887 / CIR29812)</name>
    <dbReference type="NCBI Taxonomy" id="667014"/>
    <lineage>
        <taxon>Bacteria</taxon>
        <taxon>Pseudomonadati</taxon>
        <taxon>Thermodesulfobacteriota</taxon>
        <taxon>Thermodesulfobacteria</taxon>
        <taxon>Thermodesulfobacteriales</taxon>
        <taxon>Thermodesulfatatoraceae</taxon>
        <taxon>Thermodesulfatator</taxon>
    </lineage>
</organism>
<evidence type="ECO:0000313" key="1">
    <source>
        <dbReference type="EMBL" id="AEH45795.1"/>
    </source>
</evidence>
<dbReference type="InParanoid" id="F8ACM0"/>
<keyword evidence="2" id="KW-1185">Reference proteome</keyword>
<dbReference type="KEGG" id="tid:Thein_1940"/>
<sequence length="296" mass="34447">MKQSLSSHEFSFEYEGDLLYFDVFPFISSLGSLCKALKEVSLTLHPEFELLIAVRETRKGSFLVDLAFLATISGNLFQGHFLGYARDCLQVFVNILELHRFLKGEPPREIREKGQGVIVTNQEGKQNIVNKVVFNIYNSKVEVRNEIQKGFSSLEQALEVEAFSLKENEKLLFRATREEFPYLARLLIKETEEERVTKEVTTIHIIKPSFERDYKWFIVFKGHKVHAAMLDEEFMEKVEKGLVRFGKGDALEVEIEIKQVYDPELGTFVHKDYKILKVLRVLPSHQQRDLNFHLQD</sequence>
<gene>
    <name evidence="1" type="ordered locus">Thein_1940</name>
</gene>
<reference evidence="1 2" key="2">
    <citation type="journal article" date="2012" name="Stand. Genomic Sci.">
        <title>Complete genome sequence of the thermophilic sulfate-reducing ocean bacterium Thermodesulfatator indicus type strain (CIR29812(T)).</title>
        <authorList>
            <person name="Anderson I."/>
            <person name="Saunders E."/>
            <person name="Lapidus A."/>
            <person name="Nolan M."/>
            <person name="Lucas S."/>
            <person name="Tice H."/>
            <person name="Del Rio T.G."/>
            <person name="Cheng J.F."/>
            <person name="Han C."/>
            <person name="Tapia R."/>
            <person name="Goodwin L.A."/>
            <person name="Pitluck S."/>
            <person name="Liolios K."/>
            <person name="Mavromatis K."/>
            <person name="Pagani I."/>
            <person name="Ivanova N."/>
            <person name="Mikhailova N."/>
            <person name="Pati A."/>
            <person name="Chen A."/>
            <person name="Palaniappan K."/>
            <person name="Land M."/>
            <person name="Hauser L."/>
            <person name="Jeffries C.D."/>
            <person name="Chang Y.J."/>
            <person name="Brambilla E.M."/>
            <person name="Rohde M."/>
            <person name="Spring S."/>
            <person name="Goker M."/>
            <person name="Detter J.C."/>
            <person name="Woyke T."/>
            <person name="Bristow J."/>
            <person name="Eisen J.A."/>
            <person name="Markowitz V."/>
            <person name="Hugenholtz P."/>
            <person name="Kyrpides N.C."/>
            <person name="Klenk H.P."/>
        </authorList>
    </citation>
    <scope>NUCLEOTIDE SEQUENCE [LARGE SCALE GENOMIC DNA]</scope>
    <source>
        <strain evidence="2">DSM 15286 / JCM 11887 / CIR29812</strain>
    </source>
</reference>
<dbReference type="OrthoDB" id="6400380at2"/>
<dbReference type="PaxDb" id="667014-Thein_1940"/>
<evidence type="ECO:0000313" key="2">
    <source>
        <dbReference type="Proteomes" id="UP000006793"/>
    </source>
</evidence>
<dbReference type="HOGENOM" id="CLU_933623_0_0_0"/>
<accession>F8ACM0</accession>
<reference evidence="2" key="1">
    <citation type="submission" date="2011-04" db="EMBL/GenBank/DDBJ databases">
        <title>The complete genome of Thermodesulfatator indicus DSM 15286.</title>
        <authorList>
            <person name="Lucas S."/>
            <person name="Copeland A."/>
            <person name="Lapidus A."/>
            <person name="Bruce D."/>
            <person name="Goodwin L."/>
            <person name="Pitluck S."/>
            <person name="Peters L."/>
            <person name="Kyrpides N."/>
            <person name="Mavromatis K."/>
            <person name="Pagani I."/>
            <person name="Ivanova N."/>
            <person name="Saunders L."/>
            <person name="Detter J.C."/>
            <person name="Tapia R."/>
            <person name="Han C."/>
            <person name="Land M."/>
            <person name="Hauser L."/>
            <person name="Markowitz V."/>
            <person name="Cheng J.-F."/>
            <person name="Hugenholtz P."/>
            <person name="Woyke T."/>
            <person name="Wu D."/>
            <person name="Spring S."/>
            <person name="Schroeder M."/>
            <person name="Brambilla E."/>
            <person name="Klenk H.-P."/>
            <person name="Eisen J.A."/>
        </authorList>
    </citation>
    <scope>NUCLEOTIDE SEQUENCE [LARGE SCALE GENOMIC DNA]</scope>
    <source>
        <strain evidence="2">DSM 15286 / JCM 11887 / CIR29812</strain>
    </source>
</reference>
<dbReference type="AlphaFoldDB" id="F8ACM0"/>
<dbReference type="Proteomes" id="UP000006793">
    <property type="component" value="Chromosome"/>
</dbReference>
<protein>
    <submittedName>
        <fullName evidence="1">Uncharacterized protein</fullName>
    </submittedName>
</protein>